<accession>Q17IP6</accession>
<dbReference type="InterPro" id="IPR019129">
    <property type="entry name" value="Folate-sensitive_fs_Fra10Ac1"/>
</dbReference>
<dbReference type="OMA" id="CPTHTEQ"/>
<dbReference type="PhylomeDB" id="Q17IP6"/>
<dbReference type="EMBL" id="CH477238">
    <property type="protein sequence ID" value="EAT46513.1"/>
    <property type="molecule type" value="Genomic_DNA"/>
</dbReference>
<reference evidence="2" key="2">
    <citation type="journal article" date="2007" name="Science">
        <title>Genome sequence of Aedes aegypti, a major arbovirus vector.</title>
        <authorList>
            <person name="Nene V."/>
            <person name="Wortman J.R."/>
            <person name="Lawson D."/>
            <person name="Haas B."/>
            <person name="Kodira C."/>
            <person name="Tu Z.J."/>
            <person name="Loftus B."/>
            <person name="Xi Z."/>
            <person name="Megy K."/>
            <person name="Grabherr M."/>
            <person name="Ren Q."/>
            <person name="Zdobnov E.M."/>
            <person name="Lobo N.F."/>
            <person name="Campbell K.S."/>
            <person name="Brown S.E."/>
            <person name="Bonaldo M.F."/>
            <person name="Zhu J."/>
            <person name="Sinkins S.P."/>
            <person name="Hogenkamp D.G."/>
            <person name="Amedeo P."/>
            <person name="Arensburger P."/>
            <person name="Atkinson P.W."/>
            <person name="Bidwell S."/>
            <person name="Biedler J."/>
            <person name="Birney E."/>
            <person name="Bruggner R.V."/>
            <person name="Costas J."/>
            <person name="Coy M.R."/>
            <person name="Crabtree J."/>
            <person name="Crawford M."/>
            <person name="Debruyn B."/>
            <person name="Decaprio D."/>
            <person name="Eiglmeier K."/>
            <person name="Eisenstadt E."/>
            <person name="El-Dorry H."/>
            <person name="Gelbart W.M."/>
            <person name="Gomes S.L."/>
            <person name="Hammond M."/>
            <person name="Hannick L.I."/>
            <person name="Hogan J.R."/>
            <person name="Holmes M.H."/>
            <person name="Jaffe D."/>
            <person name="Johnston J.S."/>
            <person name="Kennedy R.C."/>
            <person name="Koo H."/>
            <person name="Kravitz S."/>
            <person name="Kriventseva E.V."/>
            <person name="Kulp D."/>
            <person name="Labutti K."/>
            <person name="Lee E."/>
            <person name="Li S."/>
            <person name="Lovin D.D."/>
            <person name="Mao C."/>
            <person name="Mauceli E."/>
            <person name="Menck C.F."/>
            <person name="Miller J.R."/>
            <person name="Montgomery P."/>
            <person name="Mori A."/>
            <person name="Nascimento A.L."/>
            <person name="Naveira H.F."/>
            <person name="Nusbaum C."/>
            <person name="O'leary S."/>
            <person name="Orvis J."/>
            <person name="Pertea M."/>
            <person name="Quesneville H."/>
            <person name="Reidenbach K.R."/>
            <person name="Rogers Y.H."/>
            <person name="Roth C.W."/>
            <person name="Schneider J.R."/>
            <person name="Schatz M."/>
            <person name="Shumway M."/>
            <person name="Stanke M."/>
            <person name="Stinson E.O."/>
            <person name="Tubio J.M."/>
            <person name="Vanzee J.P."/>
            <person name="Verjovski-Almeida S."/>
            <person name="Werner D."/>
            <person name="White O."/>
            <person name="Wyder S."/>
            <person name="Zeng Q."/>
            <person name="Zhao Q."/>
            <person name="Zhao Y."/>
            <person name="Hill C.A."/>
            <person name="Raikhel A.S."/>
            <person name="Soares M.B."/>
            <person name="Knudson D.L."/>
            <person name="Lee N.H."/>
            <person name="Galagan J."/>
            <person name="Salzberg S.L."/>
            <person name="Paulsen I.T."/>
            <person name="Dimopoulos G."/>
            <person name="Collins F.H."/>
            <person name="Birren B."/>
            <person name="Fraser-Liggett C.M."/>
            <person name="Severson D.W."/>
        </authorList>
    </citation>
    <scope>NUCLEOTIDE SEQUENCE [LARGE SCALE GENOMIC DNA]</scope>
    <source>
        <strain evidence="2">Liverpool</strain>
    </source>
</reference>
<name>Q17IP6_AEDAE</name>
<dbReference type="AlphaFoldDB" id="Q17IP6"/>
<reference evidence="2" key="3">
    <citation type="submission" date="2012-09" db="EMBL/GenBank/DDBJ databases">
        <authorList>
            <consortium name="VectorBase"/>
        </authorList>
    </citation>
    <scope>NUCLEOTIDE SEQUENCE</scope>
    <source>
        <strain evidence="2">Liverpool</strain>
    </source>
</reference>
<dbReference type="HOGENOM" id="CLU_061714_0_0_1"/>
<dbReference type="Pfam" id="PF09725">
    <property type="entry name" value="Fra10Ac1"/>
    <property type="match status" value="1"/>
</dbReference>
<evidence type="ECO:0000313" key="3">
    <source>
        <dbReference type="Proteomes" id="UP000682892"/>
    </source>
</evidence>
<protein>
    <submittedName>
        <fullName evidence="2">AAEL002303-PA</fullName>
    </submittedName>
</protein>
<feature type="compositionally biased region" description="Basic and acidic residues" evidence="1">
    <location>
        <begin position="172"/>
        <end position="183"/>
    </location>
</feature>
<evidence type="ECO:0000256" key="1">
    <source>
        <dbReference type="SAM" id="MobiDB-lite"/>
    </source>
</evidence>
<proteinExistence type="predicted"/>
<dbReference type="PANTHER" id="PTHR11567:SF25">
    <property type="entry name" value="PROTEIN FRA10AC1"/>
    <property type="match status" value="1"/>
</dbReference>
<dbReference type="GO" id="GO:0016791">
    <property type="term" value="F:phosphatase activity"/>
    <property type="evidence" value="ECO:0007669"/>
    <property type="project" value="TreeGrafter"/>
</dbReference>
<reference evidence="2" key="1">
    <citation type="submission" date="2005-10" db="EMBL/GenBank/DDBJ databases">
        <authorList>
            <person name="Loftus B.J."/>
            <person name="Nene V.M."/>
            <person name="Hannick L.I."/>
            <person name="Bidwell S."/>
            <person name="Haas B."/>
            <person name="Amedeo P."/>
            <person name="Orvis J."/>
            <person name="Wortman J.R."/>
            <person name="White O.R."/>
            <person name="Salzberg S."/>
            <person name="Shumway M."/>
            <person name="Koo H."/>
            <person name="Zhao Y."/>
            <person name="Holmes M."/>
            <person name="Miller J."/>
            <person name="Schatz M."/>
            <person name="Pop M."/>
            <person name="Pai G."/>
            <person name="Utterback T."/>
            <person name="Rogers Y.-H."/>
            <person name="Kravitz S."/>
            <person name="Fraser C.M."/>
        </authorList>
    </citation>
    <scope>NUCLEOTIDE SEQUENCE</scope>
    <source>
        <strain evidence="2">Liverpool</strain>
    </source>
</reference>
<dbReference type="STRING" id="7159.Q17IP6"/>
<dbReference type="Proteomes" id="UP000682892">
    <property type="component" value="Chromosome 2"/>
</dbReference>
<feature type="region of interest" description="Disordered" evidence="1">
    <location>
        <begin position="167"/>
        <end position="253"/>
    </location>
</feature>
<organism evidence="2 3">
    <name type="scientific">Aedes aegypti</name>
    <name type="common">Yellowfever mosquito</name>
    <name type="synonym">Culex aegypti</name>
    <dbReference type="NCBI Taxonomy" id="7159"/>
    <lineage>
        <taxon>Eukaryota</taxon>
        <taxon>Metazoa</taxon>
        <taxon>Ecdysozoa</taxon>
        <taxon>Arthropoda</taxon>
        <taxon>Hexapoda</taxon>
        <taxon>Insecta</taxon>
        <taxon>Pterygota</taxon>
        <taxon>Neoptera</taxon>
        <taxon>Endopterygota</taxon>
        <taxon>Diptera</taxon>
        <taxon>Nematocera</taxon>
        <taxon>Culicoidea</taxon>
        <taxon>Culicidae</taxon>
        <taxon>Culicinae</taxon>
        <taxon>Aedini</taxon>
        <taxon>Aedes</taxon>
        <taxon>Stegomyia</taxon>
    </lineage>
</organism>
<dbReference type="InterPro" id="IPR050645">
    <property type="entry name" value="Histidine_acid_phosphatase"/>
</dbReference>
<dbReference type="PaxDb" id="7159-AAEL002303-PA"/>
<gene>
    <name evidence="2" type="ORF">AaeL_AAEL002303</name>
</gene>
<dbReference type="eggNOG" id="KOG1297">
    <property type="taxonomic scope" value="Eukaryota"/>
</dbReference>
<dbReference type="PANTHER" id="PTHR11567">
    <property type="entry name" value="ACID PHOSPHATASE-RELATED"/>
    <property type="match status" value="1"/>
</dbReference>
<evidence type="ECO:0000313" key="2">
    <source>
        <dbReference type="EMBL" id="EAT46513.1"/>
    </source>
</evidence>
<sequence>MSRRLAKLNPYELHKHLINEYILTKPGATKLLQRDTSRDKTDRDVLREHHRFLWEDGDTVDSWEKQLAKKYYDKLFREYCIADLSRYRDNKVAMRWRIEKEVVVGKGQFICGGRSCEERESLRSWEVNFAYLEQGAKKNALVKLRLCPSCSDKLNYHSKKREIKRLKKRERKEKVSRKDKIVEQDIEVPSLNDQSRTEEQHTSDRVAEDTDNFAETPATRDREHPSTSATTTDGCWTKGPEIEEKTREEEFDEYLEDLLL</sequence>
<feature type="compositionally biased region" description="Basic and acidic residues" evidence="1">
    <location>
        <begin position="195"/>
        <end position="208"/>
    </location>
</feature>
<dbReference type="VEuPathDB" id="VectorBase:AAEL002303"/>